<feature type="transmembrane region" description="Helical" evidence="1">
    <location>
        <begin position="69"/>
        <end position="89"/>
    </location>
</feature>
<feature type="transmembrane region" description="Helical" evidence="1">
    <location>
        <begin position="165"/>
        <end position="189"/>
    </location>
</feature>
<dbReference type="AlphaFoldDB" id="A0A1G6A2B7"/>
<keyword evidence="1" id="KW-1133">Transmembrane helix</keyword>
<gene>
    <name evidence="2" type="ORF">SAMN02927930_00090</name>
</gene>
<dbReference type="EMBL" id="FMXN01000001">
    <property type="protein sequence ID" value="SDB02638.1"/>
    <property type="molecule type" value="Genomic_DNA"/>
</dbReference>
<evidence type="ECO:0008006" key="4">
    <source>
        <dbReference type="Google" id="ProtNLM"/>
    </source>
</evidence>
<dbReference type="STRING" id="1159017.SAMN02927930_00090"/>
<dbReference type="Proteomes" id="UP000199626">
    <property type="component" value="Unassembled WGS sequence"/>
</dbReference>
<feature type="transmembrane region" description="Helical" evidence="1">
    <location>
        <begin position="101"/>
        <end position="121"/>
    </location>
</feature>
<dbReference type="Pfam" id="PF11067">
    <property type="entry name" value="DUF2868"/>
    <property type="match status" value="1"/>
</dbReference>
<dbReference type="InterPro" id="IPR021296">
    <property type="entry name" value="DUF2868"/>
</dbReference>
<evidence type="ECO:0000313" key="3">
    <source>
        <dbReference type="Proteomes" id="UP000199626"/>
    </source>
</evidence>
<protein>
    <recommendedName>
        <fullName evidence="4">DUF2868 domain-containing protein</fullName>
    </recommendedName>
</protein>
<name>A0A1G6A2B7_9GAMM</name>
<organism evidence="2 3">
    <name type="scientific">Pseudidiomarina indica</name>
    <dbReference type="NCBI Taxonomy" id="1159017"/>
    <lineage>
        <taxon>Bacteria</taxon>
        <taxon>Pseudomonadati</taxon>
        <taxon>Pseudomonadota</taxon>
        <taxon>Gammaproteobacteria</taxon>
        <taxon>Alteromonadales</taxon>
        <taxon>Idiomarinaceae</taxon>
        <taxon>Pseudidiomarina</taxon>
    </lineage>
</organism>
<keyword evidence="1" id="KW-0472">Membrane</keyword>
<dbReference type="OrthoDB" id="6236369at2"/>
<proteinExistence type="predicted"/>
<reference evidence="3" key="1">
    <citation type="submission" date="2016-10" db="EMBL/GenBank/DDBJ databases">
        <authorList>
            <person name="Varghese N."/>
            <person name="Submissions S."/>
        </authorList>
    </citation>
    <scope>NUCLEOTIDE SEQUENCE [LARGE SCALE GENOMIC DNA]</scope>
    <source>
        <strain evidence="3">CGMCC 1.10824</strain>
    </source>
</reference>
<keyword evidence="3" id="KW-1185">Reference proteome</keyword>
<evidence type="ECO:0000313" key="2">
    <source>
        <dbReference type="EMBL" id="SDB02638.1"/>
    </source>
</evidence>
<evidence type="ECO:0000256" key="1">
    <source>
        <dbReference type="SAM" id="Phobius"/>
    </source>
</evidence>
<sequence length="441" mass="50458">MTNWFQRFNRVWLVEVVRRYELEHGTLHDESINQTAWAPTQLTERLAVRAELLAEKLGLARTAQQWQQLYRMVWGALLLLAVVSAVAIVRSALVIQQPISLSYALLVLLGLQLAMFVLWLLSLPFKSHLSAIGRLLLWLYRRLGRDPLRQQRQNTFLSVLNQHGLTTPLAAVLSHGYWLLVMLAVWLLLALHLSTDAYRFTWATTILAPSTLQTIVDSIHWLPQQLGVTAPSITALWNEPDARLQLTAGRWLLSCVFWYGVAWRGLWWLGSLLVLLYKLRRLRIDVQLPGFAAALRQLQDSSSTTVVDADTGTDARHEQKTPTTSLIGAGTRVLSLDYEADSQWLTAHQQHPNYLGVIASHHDKQQVLEQLRHQPVTQLTVRINTQLSPDRATLRYLNQLQQFTEALQVHFVQPQGGDMTRLQHWQQQLTTEAIPWQLQPH</sequence>
<accession>A0A1G6A2B7</accession>
<dbReference type="RefSeq" id="WP_092590625.1">
    <property type="nucleotide sequence ID" value="NZ_FMXN01000001.1"/>
</dbReference>
<feature type="transmembrane region" description="Helical" evidence="1">
    <location>
        <begin position="256"/>
        <end position="277"/>
    </location>
</feature>
<keyword evidence="1" id="KW-0812">Transmembrane</keyword>